<organism evidence="10 11">
    <name type="scientific">Pelistega indica</name>
    <dbReference type="NCBI Taxonomy" id="1414851"/>
    <lineage>
        <taxon>Bacteria</taxon>
        <taxon>Pseudomonadati</taxon>
        <taxon>Pseudomonadota</taxon>
        <taxon>Betaproteobacteria</taxon>
        <taxon>Burkholderiales</taxon>
        <taxon>Alcaligenaceae</taxon>
        <taxon>Pelistega</taxon>
    </lineage>
</organism>
<keyword evidence="5 7" id="KW-0560">Oxidoreductase</keyword>
<evidence type="ECO:0000256" key="5">
    <source>
        <dbReference type="ARBA" id="ARBA00023002"/>
    </source>
</evidence>
<protein>
    <recommendedName>
        <fullName evidence="7">Putative NAD(P)H nitroreductase</fullName>
        <ecNumber evidence="7">1.-.-.-</ecNumber>
    </recommendedName>
</protein>
<keyword evidence="3 7" id="KW-0288">FMN</keyword>
<comment type="cofactor">
    <cofactor evidence="8">
        <name>FMN</name>
        <dbReference type="ChEBI" id="CHEBI:58210"/>
    </cofactor>
    <text evidence="8">Binds 1 FMN per subunit.</text>
</comment>
<feature type="domain" description="Nitroreductase" evidence="9">
    <location>
        <begin position="13"/>
        <end position="167"/>
    </location>
</feature>
<dbReference type="PIRSF" id="PIRSF000232">
    <property type="entry name" value="YdjA"/>
    <property type="match status" value="1"/>
</dbReference>
<feature type="binding site" description="in other chain" evidence="8">
    <location>
        <begin position="13"/>
        <end position="15"/>
    </location>
    <ligand>
        <name>FMN</name>
        <dbReference type="ChEBI" id="CHEBI:58210"/>
        <note>ligand shared between dimeric partners</note>
    </ligand>
</feature>
<dbReference type="Gene3D" id="3.40.109.10">
    <property type="entry name" value="NADH Oxidase"/>
    <property type="match status" value="1"/>
</dbReference>
<evidence type="ECO:0000256" key="2">
    <source>
        <dbReference type="ARBA" id="ARBA00022630"/>
    </source>
</evidence>
<keyword evidence="2 7" id="KW-0285">Flavoprotein</keyword>
<dbReference type="InterPro" id="IPR029479">
    <property type="entry name" value="Nitroreductase"/>
</dbReference>
<dbReference type="SUPFAM" id="SSF55469">
    <property type="entry name" value="FMN-dependent nitroreductase-like"/>
    <property type="match status" value="1"/>
</dbReference>
<dbReference type="GO" id="GO:0016491">
    <property type="term" value="F:oxidoreductase activity"/>
    <property type="evidence" value="ECO:0007669"/>
    <property type="project" value="UniProtKB-UniRule"/>
</dbReference>
<feature type="binding site" evidence="8">
    <location>
        <position position="42"/>
    </location>
    <ligand>
        <name>FMN</name>
        <dbReference type="ChEBI" id="CHEBI:58210"/>
        <note>ligand shared between dimeric partners</note>
    </ligand>
</feature>
<dbReference type="InterPro" id="IPR000415">
    <property type="entry name" value="Nitroreductase-like"/>
</dbReference>
<evidence type="ECO:0000256" key="1">
    <source>
        <dbReference type="ARBA" id="ARBA00007118"/>
    </source>
</evidence>
<dbReference type="Pfam" id="PF00881">
    <property type="entry name" value="Nitroreductase"/>
    <property type="match status" value="1"/>
</dbReference>
<dbReference type="PANTHER" id="PTHR43821">
    <property type="entry name" value="NAD(P)H NITROREDUCTASE YDJA-RELATED"/>
    <property type="match status" value="1"/>
</dbReference>
<evidence type="ECO:0000256" key="7">
    <source>
        <dbReference type="PIRNR" id="PIRNR000232"/>
    </source>
</evidence>
<evidence type="ECO:0000256" key="3">
    <source>
        <dbReference type="ARBA" id="ARBA00022643"/>
    </source>
</evidence>
<dbReference type="PANTHER" id="PTHR43821:SF1">
    <property type="entry name" value="NAD(P)H NITROREDUCTASE YDJA-RELATED"/>
    <property type="match status" value="1"/>
</dbReference>
<dbReference type="InterPro" id="IPR026021">
    <property type="entry name" value="YdjA-like"/>
</dbReference>
<dbReference type="InterPro" id="IPR052530">
    <property type="entry name" value="NAD(P)H_nitroreductase"/>
</dbReference>
<keyword evidence="6 7" id="KW-0520">NAD</keyword>
<keyword evidence="11" id="KW-1185">Reference proteome</keyword>
<comment type="similarity">
    <text evidence="1 7">Belongs to the nitroreductase family.</text>
</comment>
<feature type="binding site" description="in other chain" evidence="8">
    <location>
        <begin position="136"/>
        <end position="138"/>
    </location>
    <ligand>
        <name>FMN</name>
        <dbReference type="ChEBI" id="CHEBI:58210"/>
        <note>ligand shared between dimeric partners</note>
    </ligand>
</feature>
<dbReference type="Proteomes" id="UP000018766">
    <property type="component" value="Unassembled WGS sequence"/>
</dbReference>
<dbReference type="EMBL" id="AYSV01000001">
    <property type="protein sequence ID" value="ETD73130.1"/>
    <property type="molecule type" value="Genomic_DNA"/>
</dbReference>
<dbReference type="RefSeq" id="WP_023948734.1">
    <property type="nucleotide sequence ID" value="NZ_AYSV01000001.1"/>
</dbReference>
<evidence type="ECO:0000313" key="10">
    <source>
        <dbReference type="EMBL" id="ETD73130.1"/>
    </source>
</evidence>
<dbReference type="EC" id="1.-.-.-" evidence="7"/>
<comment type="caution">
    <text evidence="10">The sequence shown here is derived from an EMBL/GenBank/DDBJ whole genome shotgun (WGS) entry which is preliminary data.</text>
</comment>
<evidence type="ECO:0000313" key="11">
    <source>
        <dbReference type="Proteomes" id="UP000018766"/>
    </source>
</evidence>
<accession>V8G9Q0</accession>
<reference evidence="10 11" key="1">
    <citation type="submission" date="2013-11" db="EMBL/GenBank/DDBJ databases">
        <title>Genomic analysis of Pelistega sp. HM-7.</title>
        <authorList>
            <person name="Kumbhare S.V."/>
            <person name="Shetty S.A."/>
            <person name="Sharma O."/>
            <person name="Dhotre D.P."/>
        </authorList>
    </citation>
    <scope>NUCLEOTIDE SEQUENCE [LARGE SCALE GENOMIC DNA]</scope>
    <source>
        <strain evidence="10 11">HM-7</strain>
    </source>
</reference>
<dbReference type="PATRIC" id="fig|1414851.3.peg.52"/>
<evidence type="ECO:0000256" key="4">
    <source>
        <dbReference type="ARBA" id="ARBA00022857"/>
    </source>
</evidence>
<evidence type="ECO:0000256" key="6">
    <source>
        <dbReference type="ARBA" id="ARBA00023027"/>
    </source>
</evidence>
<gene>
    <name evidence="10" type="ORF">V757_00230</name>
</gene>
<proteinExistence type="inferred from homology"/>
<keyword evidence="4 7" id="KW-0521">NADP</keyword>
<dbReference type="AlphaFoldDB" id="V8G9Q0"/>
<sequence length="192" mass="21875">MQYKEAIELMINRNSMKLVTAPAPSDEELSLAFTAAMSAPDHGKLRPWRFKVIRQENTKTFVDYAINLRQNSDKPLTDEKLAAVRQWIDDVPLFITIACHIDYNSQIPEQERVLATGCATMNLINSLQMMGYGVFWSTGIATYIEEFQTGLGFDPLDYRFLGFLAVGTPKMSIPQKERGDYHNFVEEWSAPL</sequence>
<evidence type="ECO:0000259" key="9">
    <source>
        <dbReference type="Pfam" id="PF00881"/>
    </source>
</evidence>
<evidence type="ECO:0000256" key="8">
    <source>
        <dbReference type="PIRSR" id="PIRSR000232-1"/>
    </source>
</evidence>
<dbReference type="CDD" id="cd02135">
    <property type="entry name" value="YdjA-like"/>
    <property type="match status" value="1"/>
</dbReference>
<name>V8G9Q0_9BURK</name>